<sequence length="159" mass="16138">MKFTAIIASAVLLANPILAGVAPAEAAAVCGSLGVMTYTDAAVALKGADPAMVRACKEHPLGPSVRPSGAVVSPGSSNAKRNLIGRQEEPDACLKDNEPSFGCTDGYCWKRCGEGAGRWCWTAWNGGFGSWRTCGANRDCGSAAGSACGEGCSRCGCGC</sequence>
<gene>
    <name evidence="1" type="ORF">CTRU02_206516</name>
</gene>
<protein>
    <submittedName>
        <fullName evidence="1">Uncharacterized protein</fullName>
    </submittedName>
</protein>
<name>A0ACC3Z767_COLTU</name>
<keyword evidence="2" id="KW-1185">Reference proteome</keyword>
<proteinExistence type="predicted"/>
<dbReference type="EMBL" id="VUJX02000003">
    <property type="protein sequence ID" value="KAL0939906.1"/>
    <property type="molecule type" value="Genomic_DNA"/>
</dbReference>
<evidence type="ECO:0000313" key="1">
    <source>
        <dbReference type="EMBL" id="KAL0939906.1"/>
    </source>
</evidence>
<organism evidence="1 2">
    <name type="scientific">Colletotrichum truncatum</name>
    <name type="common">Anthracnose fungus</name>
    <name type="synonym">Colletotrichum capsici</name>
    <dbReference type="NCBI Taxonomy" id="5467"/>
    <lineage>
        <taxon>Eukaryota</taxon>
        <taxon>Fungi</taxon>
        <taxon>Dikarya</taxon>
        <taxon>Ascomycota</taxon>
        <taxon>Pezizomycotina</taxon>
        <taxon>Sordariomycetes</taxon>
        <taxon>Hypocreomycetidae</taxon>
        <taxon>Glomerellales</taxon>
        <taxon>Glomerellaceae</taxon>
        <taxon>Colletotrichum</taxon>
        <taxon>Colletotrichum truncatum species complex</taxon>
    </lineage>
</organism>
<reference evidence="1 2" key="1">
    <citation type="journal article" date="2020" name="Phytopathology">
        <title>Genome Sequence Resources of Colletotrichum truncatum, C. plurivorum, C. musicola, and C. sojae: Four Species Pathogenic to Soybean (Glycine max).</title>
        <authorList>
            <person name="Rogerio F."/>
            <person name="Boufleur T.R."/>
            <person name="Ciampi-Guillardi M."/>
            <person name="Sukno S.A."/>
            <person name="Thon M.R."/>
            <person name="Massola Junior N.S."/>
            <person name="Baroncelli R."/>
        </authorList>
    </citation>
    <scope>NUCLEOTIDE SEQUENCE [LARGE SCALE GENOMIC DNA]</scope>
    <source>
        <strain evidence="1 2">CMES1059</strain>
    </source>
</reference>
<evidence type="ECO:0000313" key="2">
    <source>
        <dbReference type="Proteomes" id="UP000805649"/>
    </source>
</evidence>
<accession>A0ACC3Z767</accession>
<comment type="caution">
    <text evidence="1">The sequence shown here is derived from an EMBL/GenBank/DDBJ whole genome shotgun (WGS) entry which is preliminary data.</text>
</comment>
<dbReference type="Proteomes" id="UP000805649">
    <property type="component" value="Unassembled WGS sequence"/>
</dbReference>